<feature type="compositionally biased region" description="Polar residues" evidence="1">
    <location>
        <begin position="156"/>
        <end position="168"/>
    </location>
</feature>
<reference evidence="2" key="1">
    <citation type="journal article" date="2020" name="Nature">
        <title>Giant virus diversity and host interactions through global metagenomics.</title>
        <authorList>
            <person name="Schulz F."/>
            <person name="Roux S."/>
            <person name="Paez-Espino D."/>
            <person name="Jungbluth S."/>
            <person name="Walsh D.A."/>
            <person name="Denef V.J."/>
            <person name="McMahon K.D."/>
            <person name="Konstantinidis K.T."/>
            <person name="Eloe-Fadrosh E.A."/>
            <person name="Kyrpides N.C."/>
            <person name="Woyke T."/>
        </authorList>
    </citation>
    <scope>NUCLEOTIDE SEQUENCE</scope>
    <source>
        <strain evidence="2">GVMAG-S-ERX555907-102</strain>
    </source>
</reference>
<protein>
    <submittedName>
        <fullName evidence="2">Uncharacterized protein</fullName>
    </submittedName>
</protein>
<proteinExistence type="predicted"/>
<feature type="region of interest" description="Disordered" evidence="1">
    <location>
        <begin position="1"/>
        <end position="23"/>
    </location>
</feature>
<sequence>MSGYEKGSVSSLGGGKPGQFESGYGNTLVGGEVALNRRKLRKAFKSNNVSKANVKSSCGPFRSAYNLGDPLSRKNMSCGGPNQVNDTNSRVLNHKMADSVSNTDCGNTTHGVTPLEVSLKSGNVKYVSDGSLYTQFKHLEAVNLTYNDESGGGDQHNGSYSFLNSLRG</sequence>
<name>A0A6C0L1N8_9ZZZZ</name>
<dbReference type="EMBL" id="MN741007">
    <property type="protein sequence ID" value="QHU22438.1"/>
    <property type="molecule type" value="Genomic_DNA"/>
</dbReference>
<feature type="region of interest" description="Disordered" evidence="1">
    <location>
        <begin position="148"/>
        <end position="168"/>
    </location>
</feature>
<evidence type="ECO:0000256" key="1">
    <source>
        <dbReference type="SAM" id="MobiDB-lite"/>
    </source>
</evidence>
<evidence type="ECO:0000313" key="2">
    <source>
        <dbReference type="EMBL" id="QHU22438.1"/>
    </source>
</evidence>
<accession>A0A6C0L1N8</accession>
<organism evidence="2">
    <name type="scientific">viral metagenome</name>
    <dbReference type="NCBI Taxonomy" id="1070528"/>
    <lineage>
        <taxon>unclassified sequences</taxon>
        <taxon>metagenomes</taxon>
        <taxon>organismal metagenomes</taxon>
    </lineage>
</organism>
<dbReference type="AlphaFoldDB" id="A0A6C0L1N8"/>